<reference evidence="3" key="3">
    <citation type="submission" date="2025-09" db="UniProtKB">
        <authorList>
            <consortium name="Ensembl"/>
        </authorList>
    </citation>
    <scope>IDENTIFICATION</scope>
</reference>
<reference evidence="3" key="2">
    <citation type="submission" date="2025-08" db="UniProtKB">
        <authorList>
            <consortium name="Ensembl"/>
        </authorList>
    </citation>
    <scope>IDENTIFICATION</scope>
</reference>
<feature type="region of interest" description="Disordered" evidence="2">
    <location>
        <begin position="511"/>
        <end position="535"/>
    </location>
</feature>
<keyword evidence="1" id="KW-0597">Phosphoprotein</keyword>
<keyword evidence="4" id="KW-1185">Reference proteome</keyword>
<dbReference type="PANTHER" id="PTHR14429:SF5">
    <property type="entry name" value="AUTISM SUSCEPTIBILITY GENE 2 PROTEIN"/>
    <property type="match status" value="1"/>
</dbReference>
<evidence type="ECO:0000256" key="2">
    <source>
        <dbReference type="SAM" id="MobiDB-lite"/>
    </source>
</evidence>
<dbReference type="AlphaFoldDB" id="A0A8C7SEP8"/>
<dbReference type="Proteomes" id="UP000694395">
    <property type="component" value="Chromosome 24"/>
</dbReference>
<evidence type="ECO:0000313" key="3">
    <source>
        <dbReference type="Ensembl" id="ENSOMYP00000065256.2"/>
    </source>
</evidence>
<feature type="compositionally biased region" description="Basic and acidic residues" evidence="2">
    <location>
        <begin position="412"/>
        <end position="435"/>
    </location>
</feature>
<dbReference type="Ensembl" id="ENSOMYT00000071080.2">
    <property type="protein sequence ID" value="ENSOMYP00000065256.2"/>
    <property type="gene ID" value="ENSOMYG00000030177.2"/>
</dbReference>
<proteinExistence type="predicted"/>
<dbReference type="InterPro" id="IPR023246">
    <property type="entry name" value="AUTS2"/>
</dbReference>
<dbReference type="Pfam" id="PF15336">
    <property type="entry name" value="Auts2"/>
    <property type="match status" value="1"/>
</dbReference>
<dbReference type="GeneTree" id="ENSGT00940000154823"/>
<evidence type="ECO:0000256" key="1">
    <source>
        <dbReference type="ARBA" id="ARBA00022553"/>
    </source>
</evidence>
<evidence type="ECO:0000313" key="4">
    <source>
        <dbReference type="Proteomes" id="UP000694395"/>
    </source>
</evidence>
<dbReference type="PANTHER" id="PTHR14429">
    <property type="entry name" value="FIBROSIN FAMILY MEMBER"/>
    <property type="match status" value="1"/>
</dbReference>
<name>A0A8C7SEP8_ONCMY</name>
<reference evidence="3" key="1">
    <citation type="submission" date="2020-07" db="EMBL/GenBank/DDBJ databases">
        <title>A long reads based de novo assembly of the rainbow trout Arlee double haploid line genome.</title>
        <authorList>
            <person name="Gao G."/>
            <person name="Palti Y."/>
        </authorList>
    </citation>
    <scope>NUCLEOTIDE SEQUENCE [LARGE SCALE GENOMIC DNA]</scope>
</reference>
<feature type="region of interest" description="Disordered" evidence="2">
    <location>
        <begin position="381"/>
        <end position="435"/>
    </location>
</feature>
<protein>
    <submittedName>
        <fullName evidence="3">Activator of transcription and developmental regulator AUTS2 b</fullName>
    </submittedName>
</protein>
<organism evidence="3 4">
    <name type="scientific">Oncorhynchus mykiss</name>
    <name type="common">Rainbow trout</name>
    <name type="synonym">Salmo gairdneri</name>
    <dbReference type="NCBI Taxonomy" id="8022"/>
    <lineage>
        <taxon>Eukaryota</taxon>
        <taxon>Metazoa</taxon>
        <taxon>Chordata</taxon>
        <taxon>Craniata</taxon>
        <taxon>Vertebrata</taxon>
        <taxon>Euteleostomi</taxon>
        <taxon>Actinopterygii</taxon>
        <taxon>Neopterygii</taxon>
        <taxon>Teleostei</taxon>
        <taxon>Protacanthopterygii</taxon>
        <taxon>Salmoniformes</taxon>
        <taxon>Salmonidae</taxon>
        <taxon>Salmoninae</taxon>
        <taxon>Oncorhynchus</taxon>
    </lineage>
</organism>
<accession>A0A8C7SEP8</accession>
<sequence length="745" mass="83606">MPCSGAVGHIFILSALGFDRTTFPLLDQLSNHSATSHPKAVLPPGREIEPVSRVTSGDTHHHANEEQVVQYQESLVYLTAHNSTSDTTKTTAMRMSVQADTQYSRNYYSYMECVCYVCSSSSEPCVLHQEVSSGFWQAALNLSTEVHQHQHTSTLFQHQPPGILPTPVPPMLATPDRNVWRSTTVLSLLAPMAATVVPLLGPFGSLHGAFQPKTCPPQTSNILDMAPRPRTGSHKLLQKDPRRPGRWNTMHVRIAWQIHHHKLRVKQKMQVDTNAINFGVKPEFLTQPPGSDLIQAIPHQRDLIQYSTPLSNPGEERDQRLNLKNMTCLTIVLSNIEKLLNIAFFHYSPAPESHSRHPLFGGLGSLRVSTFGGLPNLALNNLNVPSGEEGGTPEWWSRKQKTPPSSVCQPERSTEPEQPGRDSIREPQDREWGQQLHLTREKMEEKQYIVEKHQGHNAAGTHDSSPAEDKSVPQTITLEHGQRSNGSWSWESGDRKRMLECKNYIKVKKIKRQREDEQEDFNEGPQPTEKPSLVPLTPTLTPSSMSMQHMTIGNIIPRLYPVNSVCNLARTQVGPPNMGLIPYHALPWDTPRDALWDVYRGMDLPVSSCQELVMRADPLHGVVGARLLEAADCSYRDPHHSFPHPPHHSPLVLKQQERAYLMERERLHLRREEYCEHSLYSATMGDHLPHPSLLTSTYSRSHISRVGLTQSSLPNRTLTPGFLSTLPPLVPFSLPLSGAPHRTTS</sequence>